<protein>
    <submittedName>
        <fullName evidence="2">Uncharacterized protein</fullName>
    </submittedName>
</protein>
<dbReference type="STRING" id="1314674.A0A0D7BS38"/>
<feature type="compositionally biased region" description="Basic and acidic residues" evidence="1">
    <location>
        <begin position="454"/>
        <end position="465"/>
    </location>
</feature>
<feature type="compositionally biased region" description="Acidic residues" evidence="1">
    <location>
        <begin position="440"/>
        <end position="453"/>
    </location>
</feature>
<evidence type="ECO:0000256" key="1">
    <source>
        <dbReference type="SAM" id="MobiDB-lite"/>
    </source>
</evidence>
<proteinExistence type="predicted"/>
<gene>
    <name evidence="2" type="ORF">CYLTODRAFT_440027</name>
</gene>
<feature type="compositionally biased region" description="Basic and acidic residues" evidence="1">
    <location>
        <begin position="75"/>
        <end position="104"/>
    </location>
</feature>
<dbReference type="OrthoDB" id="3270344at2759"/>
<feature type="compositionally biased region" description="Basic and acidic residues" evidence="1">
    <location>
        <begin position="417"/>
        <end position="431"/>
    </location>
</feature>
<dbReference type="Proteomes" id="UP000054007">
    <property type="component" value="Unassembled WGS sequence"/>
</dbReference>
<feature type="region of interest" description="Disordered" evidence="1">
    <location>
        <begin position="320"/>
        <end position="370"/>
    </location>
</feature>
<dbReference type="AlphaFoldDB" id="A0A0D7BS38"/>
<organism evidence="2 3">
    <name type="scientific">Cylindrobasidium torrendii FP15055 ss-10</name>
    <dbReference type="NCBI Taxonomy" id="1314674"/>
    <lineage>
        <taxon>Eukaryota</taxon>
        <taxon>Fungi</taxon>
        <taxon>Dikarya</taxon>
        <taxon>Basidiomycota</taxon>
        <taxon>Agaricomycotina</taxon>
        <taxon>Agaricomycetes</taxon>
        <taxon>Agaricomycetidae</taxon>
        <taxon>Agaricales</taxon>
        <taxon>Marasmiineae</taxon>
        <taxon>Physalacriaceae</taxon>
        <taxon>Cylindrobasidium</taxon>
    </lineage>
</organism>
<dbReference type="EMBL" id="KN880437">
    <property type="protein sequence ID" value="KIY73202.1"/>
    <property type="molecule type" value="Genomic_DNA"/>
</dbReference>
<feature type="compositionally biased region" description="Polar residues" evidence="1">
    <location>
        <begin position="106"/>
        <end position="116"/>
    </location>
</feature>
<keyword evidence="3" id="KW-1185">Reference proteome</keyword>
<sequence>MSHIDHDDSSRSPDDRPRAHMSPPSTPPPALPATHVRSPRSPTARIRDDIPELVSVHHSRHGKPPPPPPLKVSSRHYDKPASARETEHTSERRQSFNHASRDDSLPSITTIKRSPSGSPPKNLKRQLSMDDDDCELPPLRLNGTEPQPAFISCDTCGVRVPLREQLTDQYTARHWHAHRALCNLSPPPAKRRRAKRTEEERIHYLRTDPYVQAFEPYKVHCKSCDKWIRLRPNSTYCSIPWDAHRKSCLAKRIASKNSFALNQHDKLLENDPYARKFDAERVLCAFCDKWIAAPITDNRNLWEAHKVQCRKAAPPTVVEDSVISTTPLARPITTAERPHSNSPPPYDRRDSVSGSGPTMSRRRNAEQREAQLRSDPLIQIVEESRVFCSLCQKWVQLRQDSSFCAYPWTQHRGKCLARSDRQTERRRDMESGQRLSSGPESEEDADGSVDEDVQESRRPFNRETSHPAALDPNARPTRRRLSDSYLDLDAQPHRITHLAYSVRYLLQTMFRNGASIHAIVGFLNASMPEDRWEEFDTREVIAGVSVLVREGIKVDGDRPWRLELAGDVVRRC</sequence>
<accession>A0A0D7BS38</accession>
<feature type="region of interest" description="Disordered" evidence="1">
    <location>
        <begin position="415"/>
        <end position="476"/>
    </location>
</feature>
<name>A0A0D7BS38_9AGAR</name>
<evidence type="ECO:0000313" key="3">
    <source>
        <dbReference type="Proteomes" id="UP000054007"/>
    </source>
</evidence>
<feature type="region of interest" description="Disordered" evidence="1">
    <location>
        <begin position="1"/>
        <end position="136"/>
    </location>
</feature>
<evidence type="ECO:0000313" key="2">
    <source>
        <dbReference type="EMBL" id="KIY73202.1"/>
    </source>
</evidence>
<reference evidence="2 3" key="1">
    <citation type="journal article" date="2015" name="Fungal Genet. Biol.">
        <title>Evolution of novel wood decay mechanisms in Agaricales revealed by the genome sequences of Fistulina hepatica and Cylindrobasidium torrendii.</title>
        <authorList>
            <person name="Floudas D."/>
            <person name="Held B.W."/>
            <person name="Riley R."/>
            <person name="Nagy L.G."/>
            <person name="Koehler G."/>
            <person name="Ransdell A.S."/>
            <person name="Younus H."/>
            <person name="Chow J."/>
            <person name="Chiniquy J."/>
            <person name="Lipzen A."/>
            <person name="Tritt A."/>
            <person name="Sun H."/>
            <person name="Haridas S."/>
            <person name="LaButti K."/>
            <person name="Ohm R.A."/>
            <person name="Kues U."/>
            <person name="Blanchette R.A."/>
            <person name="Grigoriev I.V."/>
            <person name="Minto R.E."/>
            <person name="Hibbett D.S."/>
        </authorList>
    </citation>
    <scope>NUCLEOTIDE SEQUENCE [LARGE SCALE GENOMIC DNA]</scope>
    <source>
        <strain evidence="2 3">FP15055 ss-10</strain>
    </source>
</reference>
<feature type="compositionally biased region" description="Basic and acidic residues" evidence="1">
    <location>
        <begin position="1"/>
        <end position="18"/>
    </location>
</feature>